<feature type="region of interest" description="Disordered" evidence="5">
    <location>
        <begin position="78"/>
        <end position="305"/>
    </location>
</feature>
<comment type="caution">
    <text evidence="8">The sequence shown here is derived from an EMBL/GenBank/DDBJ whole genome shotgun (WGS) entry which is preliminary data.</text>
</comment>
<feature type="region of interest" description="Disordered" evidence="5">
    <location>
        <begin position="1"/>
        <end position="32"/>
    </location>
</feature>
<keyword evidence="4 6" id="KW-0472">Membrane</keyword>
<evidence type="ECO:0000256" key="4">
    <source>
        <dbReference type="ARBA" id="ARBA00023136"/>
    </source>
</evidence>
<reference evidence="8 9" key="1">
    <citation type="submission" date="2021-03" db="EMBL/GenBank/DDBJ databases">
        <authorList>
            <person name="So Y."/>
        </authorList>
    </citation>
    <scope>NUCLEOTIDE SEQUENCE [LARGE SCALE GENOMIC DNA]</scope>
    <source>
        <strain evidence="8 9">SSH11</strain>
    </source>
</reference>
<keyword evidence="3 6" id="KW-1133">Transmembrane helix</keyword>
<dbReference type="Gene3D" id="3.30.1150.10">
    <property type="match status" value="1"/>
</dbReference>
<dbReference type="RefSeq" id="WP_209378853.1">
    <property type="nucleotide sequence ID" value="NZ_JAGIZB010000006.1"/>
</dbReference>
<dbReference type="Proteomes" id="UP000681594">
    <property type="component" value="Unassembled WGS sequence"/>
</dbReference>
<feature type="domain" description="TonB C-terminal" evidence="7">
    <location>
        <begin position="309"/>
        <end position="401"/>
    </location>
</feature>
<evidence type="ECO:0000313" key="8">
    <source>
        <dbReference type="EMBL" id="MBP0444616.1"/>
    </source>
</evidence>
<evidence type="ECO:0000256" key="2">
    <source>
        <dbReference type="ARBA" id="ARBA00022692"/>
    </source>
</evidence>
<dbReference type="InterPro" id="IPR006260">
    <property type="entry name" value="TonB/TolA_C"/>
</dbReference>
<keyword evidence="2 6" id="KW-0812">Transmembrane</keyword>
<feature type="compositionally biased region" description="Pro residues" evidence="5">
    <location>
        <begin position="105"/>
        <end position="122"/>
    </location>
</feature>
<dbReference type="NCBIfam" id="TIGR01352">
    <property type="entry name" value="tonB_Cterm"/>
    <property type="match status" value="1"/>
</dbReference>
<feature type="transmembrane region" description="Helical" evidence="6">
    <location>
        <begin position="32"/>
        <end position="54"/>
    </location>
</feature>
<protein>
    <submittedName>
        <fullName evidence="8">Energy transducer TonB</fullName>
    </submittedName>
</protein>
<sequence length="401" mass="41514">MSAAGISATGPFGPLGGPRLPRAARRGAGRPGGWRGAALALSLLLHLALGWWLLFGVERRAVEEPPAAPSAMDVVFEGGSAEESPGPPPDFVPAPEEPPGQEALPVPPAPVPRLAEPPPVPAQPELQAQPVPAPPLPAPPLPAPPVPPPVAQAPVPVPPPPAPLPPVPPVAQALPPVPLPAQPLPSDMALPPPPPAAEAPRRTEMAALPMPPPPMPEPPAAPPEAAAARPAPTPRQQQAQARPRPAPSNPFAGALDLSQGGPISLGRPAPPASDRAARRNQDSGTATGRAERGTPSPEMRFKGADPGASWWASVVGFANSRKYYPRQAAMMGEDGSTTVRFIVHRDGRVTDLQVIRRSGSYLLDAAWLGVFRGATLPPFPPGTQGDSTEVEFTLNYVLRGY</sequence>
<evidence type="ECO:0000256" key="6">
    <source>
        <dbReference type="SAM" id="Phobius"/>
    </source>
</evidence>
<evidence type="ECO:0000256" key="3">
    <source>
        <dbReference type="ARBA" id="ARBA00022989"/>
    </source>
</evidence>
<comment type="subcellular location">
    <subcellularLocation>
        <location evidence="1">Membrane</location>
        <topology evidence="1">Single-pass membrane protein</topology>
    </subcellularLocation>
</comment>
<accession>A0ABS4ACB5</accession>
<dbReference type="EMBL" id="JAGIZB010000006">
    <property type="protein sequence ID" value="MBP0444616.1"/>
    <property type="molecule type" value="Genomic_DNA"/>
</dbReference>
<organism evidence="8 9">
    <name type="scientific">Pararoseomonas baculiformis</name>
    <dbReference type="NCBI Taxonomy" id="2820812"/>
    <lineage>
        <taxon>Bacteria</taxon>
        <taxon>Pseudomonadati</taxon>
        <taxon>Pseudomonadota</taxon>
        <taxon>Alphaproteobacteria</taxon>
        <taxon>Acetobacterales</taxon>
        <taxon>Acetobacteraceae</taxon>
        <taxon>Pararoseomonas</taxon>
    </lineage>
</organism>
<gene>
    <name evidence="8" type="ORF">J8J14_07450</name>
</gene>
<evidence type="ECO:0000259" key="7">
    <source>
        <dbReference type="PROSITE" id="PS52015"/>
    </source>
</evidence>
<proteinExistence type="predicted"/>
<feature type="compositionally biased region" description="Pro residues" evidence="5">
    <location>
        <begin position="209"/>
        <end position="222"/>
    </location>
</feature>
<dbReference type="PRINTS" id="PR01217">
    <property type="entry name" value="PRICHEXTENSN"/>
</dbReference>
<feature type="compositionally biased region" description="Pro residues" evidence="5">
    <location>
        <begin position="85"/>
        <end position="98"/>
    </location>
</feature>
<feature type="compositionally biased region" description="Pro residues" evidence="5">
    <location>
        <begin position="131"/>
        <end position="183"/>
    </location>
</feature>
<dbReference type="InterPro" id="IPR037682">
    <property type="entry name" value="TonB_C"/>
</dbReference>
<dbReference type="PROSITE" id="PS52015">
    <property type="entry name" value="TONB_CTD"/>
    <property type="match status" value="1"/>
</dbReference>
<keyword evidence="9" id="KW-1185">Reference proteome</keyword>
<feature type="compositionally biased region" description="Low complexity" evidence="5">
    <location>
        <begin position="223"/>
        <end position="243"/>
    </location>
</feature>
<dbReference type="SUPFAM" id="SSF74653">
    <property type="entry name" value="TolA/TonB C-terminal domain"/>
    <property type="match status" value="1"/>
</dbReference>
<name>A0ABS4ACB5_9PROT</name>
<evidence type="ECO:0000256" key="5">
    <source>
        <dbReference type="SAM" id="MobiDB-lite"/>
    </source>
</evidence>
<dbReference type="Pfam" id="PF03544">
    <property type="entry name" value="TonB_C"/>
    <property type="match status" value="1"/>
</dbReference>
<evidence type="ECO:0000313" key="9">
    <source>
        <dbReference type="Proteomes" id="UP000681594"/>
    </source>
</evidence>
<evidence type="ECO:0000256" key="1">
    <source>
        <dbReference type="ARBA" id="ARBA00004167"/>
    </source>
</evidence>